<dbReference type="AlphaFoldDB" id="A0A0V1JPM9"/>
<reference evidence="1 2" key="1">
    <citation type="submission" date="2015-01" db="EMBL/GenBank/DDBJ databases">
        <title>Evolution of Trichinella species and genotypes.</title>
        <authorList>
            <person name="Korhonen P.K."/>
            <person name="Edoardo P."/>
            <person name="Giuseppe L.R."/>
            <person name="Gasser R.B."/>
        </authorList>
    </citation>
    <scope>NUCLEOTIDE SEQUENCE [LARGE SCALE GENOMIC DNA]</scope>
    <source>
        <strain evidence="1">ISS176</strain>
    </source>
</reference>
<accession>A0A0V1JPM9</accession>
<gene>
    <name evidence="1" type="ORF">T4C_672</name>
</gene>
<sequence>MLTTPRYALLACLGELIDRNLMMMMQLNVKPRINSIASNGGWSSGKISIGPQVMQTNALDTRKSSTEHFVTAQDISFIECRMSTQNRRWQRSVLLANQKLFKLNQNLSQKNLLLQMYNFHNASSKHERKDEQQTFVQQ</sequence>
<comment type="caution">
    <text evidence="1">The sequence shown here is derived from an EMBL/GenBank/DDBJ whole genome shotgun (WGS) entry which is preliminary data.</text>
</comment>
<dbReference type="EMBL" id="JYDV01000071">
    <property type="protein sequence ID" value="KRZ36533.1"/>
    <property type="molecule type" value="Genomic_DNA"/>
</dbReference>
<evidence type="ECO:0000313" key="1">
    <source>
        <dbReference type="EMBL" id="KRZ36533.1"/>
    </source>
</evidence>
<protein>
    <submittedName>
        <fullName evidence="1">Uncharacterized protein</fullName>
    </submittedName>
</protein>
<evidence type="ECO:0000313" key="2">
    <source>
        <dbReference type="Proteomes" id="UP000054826"/>
    </source>
</evidence>
<proteinExistence type="predicted"/>
<name>A0A0V1JPM9_TRIPS</name>
<organism evidence="1 2">
    <name type="scientific">Trichinella pseudospiralis</name>
    <name type="common">Parasitic roundworm</name>
    <dbReference type="NCBI Taxonomy" id="6337"/>
    <lineage>
        <taxon>Eukaryota</taxon>
        <taxon>Metazoa</taxon>
        <taxon>Ecdysozoa</taxon>
        <taxon>Nematoda</taxon>
        <taxon>Enoplea</taxon>
        <taxon>Dorylaimia</taxon>
        <taxon>Trichinellida</taxon>
        <taxon>Trichinellidae</taxon>
        <taxon>Trichinella</taxon>
    </lineage>
</organism>
<dbReference type="Proteomes" id="UP000054826">
    <property type="component" value="Unassembled WGS sequence"/>
</dbReference>